<dbReference type="InterPro" id="IPR007867">
    <property type="entry name" value="GMC_OxRtase_C"/>
</dbReference>
<dbReference type="InterPro" id="IPR017896">
    <property type="entry name" value="4Fe4S_Fe-S-bd"/>
</dbReference>
<dbReference type="PANTHER" id="PTHR46056:SF12">
    <property type="entry name" value="LONG-CHAIN-ALCOHOL OXIDASE"/>
    <property type="match status" value="1"/>
</dbReference>
<keyword evidence="4 6" id="KW-0560">Oxidoreductase</keyword>
<keyword evidence="2" id="KW-0285">Flavoprotein</keyword>
<organism evidence="6 7">
    <name type="scientific">Methanobrevibacter thaueri</name>
    <dbReference type="NCBI Taxonomy" id="190975"/>
    <lineage>
        <taxon>Archaea</taxon>
        <taxon>Methanobacteriati</taxon>
        <taxon>Methanobacteriota</taxon>
        <taxon>Methanomada group</taxon>
        <taxon>Methanobacteria</taxon>
        <taxon>Methanobacteriales</taxon>
        <taxon>Methanobacteriaceae</taxon>
        <taxon>Methanobrevibacter</taxon>
    </lineage>
</organism>
<name>A0A315XLA8_9EURY</name>
<evidence type="ECO:0000256" key="1">
    <source>
        <dbReference type="ARBA" id="ARBA00010790"/>
    </source>
</evidence>
<evidence type="ECO:0000256" key="2">
    <source>
        <dbReference type="ARBA" id="ARBA00022630"/>
    </source>
</evidence>
<gene>
    <name evidence="6" type="primary">betA</name>
    <name evidence="6" type="ORF">MBBTH_12740</name>
</gene>
<dbReference type="Proteomes" id="UP000251717">
    <property type="component" value="Unassembled WGS sequence"/>
</dbReference>
<dbReference type="Pfam" id="PF05199">
    <property type="entry name" value="GMC_oxred_C"/>
    <property type="match status" value="1"/>
</dbReference>
<dbReference type="InterPro" id="IPR036188">
    <property type="entry name" value="FAD/NAD-bd_sf"/>
</dbReference>
<feature type="domain" description="4Fe-4S ferredoxin-type" evidence="5">
    <location>
        <begin position="127"/>
        <end position="156"/>
    </location>
</feature>
<dbReference type="Gene3D" id="3.50.50.60">
    <property type="entry name" value="FAD/NAD(P)-binding domain"/>
    <property type="match status" value="2"/>
</dbReference>
<dbReference type="AlphaFoldDB" id="A0A315XLA8"/>
<evidence type="ECO:0000313" key="7">
    <source>
        <dbReference type="Proteomes" id="UP000251717"/>
    </source>
</evidence>
<evidence type="ECO:0000256" key="4">
    <source>
        <dbReference type="ARBA" id="ARBA00023002"/>
    </source>
</evidence>
<reference evidence="6 7" key="1">
    <citation type="submission" date="2017-03" db="EMBL/GenBank/DDBJ databases">
        <title>Genome sequence of Methanobrevibacter thaueri.</title>
        <authorList>
            <person name="Poehlein A."/>
            <person name="Seedorf H."/>
            <person name="Daniel R."/>
        </authorList>
    </citation>
    <scope>NUCLEOTIDE SEQUENCE [LARGE SCALE GENOMIC DNA]</scope>
    <source>
        <strain evidence="6 7">DSM 11995</strain>
    </source>
</reference>
<dbReference type="InterPro" id="IPR000172">
    <property type="entry name" value="GMC_OxRdtase_N"/>
</dbReference>
<keyword evidence="7" id="KW-1185">Reference proteome</keyword>
<dbReference type="PROSITE" id="PS51379">
    <property type="entry name" value="4FE4S_FER_2"/>
    <property type="match status" value="1"/>
</dbReference>
<dbReference type="GO" id="GO:0050660">
    <property type="term" value="F:flavin adenine dinucleotide binding"/>
    <property type="evidence" value="ECO:0007669"/>
    <property type="project" value="InterPro"/>
</dbReference>
<dbReference type="EC" id="1.2.1.8" evidence="6"/>
<dbReference type="InterPro" id="IPR017900">
    <property type="entry name" value="4Fe4S_Fe_S_CS"/>
</dbReference>
<evidence type="ECO:0000313" key="6">
    <source>
        <dbReference type="EMBL" id="PWB86860.1"/>
    </source>
</evidence>
<accession>A0A315XLA8</accession>
<evidence type="ECO:0000256" key="3">
    <source>
        <dbReference type="ARBA" id="ARBA00022827"/>
    </source>
</evidence>
<comment type="caution">
    <text evidence="6">The sequence shown here is derived from an EMBL/GenBank/DDBJ whole genome shotgun (WGS) entry which is preliminary data.</text>
</comment>
<dbReference type="PANTHER" id="PTHR46056">
    <property type="entry name" value="LONG-CHAIN-ALCOHOL OXIDASE"/>
    <property type="match status" value="1"/>
</dbReference>
<dbReference type="Pfam" id="PF00732">
    <property type="entry name" value="GMC_oxred_N"/>
    <property type="match status" value="1"/>
</dbReference>
<comment type="similarity">
    <text evidence="1">Belongs to the GMC oxidoreductase family.</text>
</comment>
<dbReference type="EMBL" id="MZGS01000023">
    <property type="protein sequence ID" value="PWB86860.1"/>
    <property type="molecule type" value="Genomic_DNA"/>
</dbReference>
<dbReference type="GO" id="GO:0008812">
    <property type="term" value="F:choline dehydrogenase activity"/>
    <property type="evidence" value="ECO:0007669"/>
    <property type="project" value="UniProtKB-EC"/>
</dbReference>
<dbReference type="EC" id="1.1.99.1" evidence="6"/>
<protein>
    <submittedName>
        <fullName evidence="6">Oxygen-dependent choline dehydrogenase</fullName>
        <ecNumber evidence="6">1.1.99.1</ecNumber>
        <ecNumber evidence="6">1.2.1.8</ecNumber>
    </submittedName>
</protein>
<dbReference type="Gene3D" id="3.30.410.40">
    <property type="match status" value="1"/>
</dbReference>
<dbReference type="GO" id="GO:0008802">
    <property type="term" value="F:betaine-aldehyde dehydrogenase (NAD+) activity"/>
    <property type="evidence" value="ECO:0007669"/>
    <property type="project" value="UniProtKB-EC"/>
</dbReference>
<dbReference type="PROSITE" id="PS00198">
    <property type="entry name" value="4FE4S_FER_1"/>
    <property type="match status" value="1"/>
</dbReference>
<evidence type="ECO:0000259" key="5">
    <source>
        <dbReference type="PROSITE" id="PS51379"/>
    </source>
</evidence>
<keyword evidence="3" id="KW-0274">FAD</keyword>
<proteinExistence type="inferred from homology"/>
<dbReference type="SUPFAM" id="SSF51905">
    <property type="entry name" value="FAD/NAD(P)-binding domain"/>
    <property type="match status" value="1"/>
</dbReference>
<sequence length="403" mass="43429">MMFVIVGTGAGGGILARELAKNDFPVTILEKGPYIKLKDALNYYDKYNDSVDLLTTTCIGGATIVSMSNMVRALDSELHDYGIDLSEAYEYVEELVGVHQLDDSHIGKGTQVFLDAGRELGLETLKMPKAIREEDCIQCGKCAFGCPADAKWSGKDFVDEAVEAGATLITEAEVVEVLTENGKACGVKYIKDDQEETIEADKVILCAGAIGSTLILRKTGIAEAGREIFFDPFVSVGGYLKDINFNTEVQMAGLIIGENFVLSPHFSSFIRANIPDDSVKDSDILSIMVKTPDECQGYVDDNGDVVKVNTIQDIRYLAEGTATAGFVLEKAGVDPKTIGSTVYRGAHPGGTAKIGEIVDSNLKTEIENLYVCDASVLPISPGKPPILTILALSKRLADYLKNE</sequence>